<feature type="compositionally biased region" description="Acidic residues" evidence="1">
    <location>
        <begin position="22"/>
        <end position="35"/>
    </location>
</feature>
<evidence type="ECO:0000256" key="1">
    <source>
        <dbReference type="SAM" id="MobiDB-lite"/>
    </source>
</evidence>
<feature type="compositionally biased region" description="Polar residues" evidence="1">
    <location>
        <begin position="119"/>
        <end position="143"/>
    </location>
</feature>
<feature type="region of interest" description="Disordered" evidence="1">
    <location>
        <begin position="17"/>
        <end position="223"/>
    </location>
</feature>
<dbReference type="AlphaFoldDB" id="A0AAD9N5Q7"/>
<dbReference type="EMBL" id="JAODUP010000224">
    <property type="protein sequence ID" value="KAK2155996.1"/>
    <property type="molecule type" value="Genomic_DNA"/>
</dbReference>
<reference evidence="2" key="1">
    <citation type="journal article" date="2023" name="Mol. Biol. Evol.">
        <title>Third-Generation Sequencing Reveals the Adaptive Role of the Epigenome in Three Deep-Sea Polychaetes.</title>
        <authorList>
            <person name="Perez M."/>
            <person name="Aroh O."/>
            <person name="Sun Y."/>
            <person name="Lan Y."/>
            <person name="Juniper S.K."/>
            <person name="Young C.R."/>
            <person name="Angers B."/>
            <person name="Qian P.Y."/>
        </authorList>
    </citation>
    <scope>NUCLEOTIDE SEQUENCE</scope>
    <source>
        <strain evidence="2">P08H-3</strain>
    </source>
</reference>
<evidence type="ECO:0008006" key="4">
    <source>
        <dbReference type="Google" id="ProtNLM"/>
    </source>
</evidence>
<sequence length="347" mass="38948">MATNHSVWEYDAPQYVDFTQPNEDDNPEEYFDEKENDFTPTKTKTVESGLGITTEEMNKRSAESLEVPVSIKSPPARSIPKGRSTVDKVTKQGDNVPPVKRLKRSASSAMTRPRRSVVDRQSPQIVQQAAQTRVHTRSLSAHTATRGRQETPRSTTKISSQAQSKMHSETASFQSNPRAHSVDRSRSTGGHQRTASSGVRTRSVSNDRKINTKKQAPKMTNLKTPAVLKHQSMKSSDLKSTEERQIDQINILRKELVDKRKLAMHSMKVAQSSVGYMPVRAVQPATKPKQFHFKTDERVKGADIRKEGSATEIDFATTLRRTNQETKKSADVSTVVHEIQFSFSMEI</sequence>
<name>A0AAD9N5Q7_9ANNE</name>
<evidence type="ECO:0000313" key="3">
    <source>
        <dbReference type="Proteomes" id="UP001208570"/>
    </source>
</evidence>
<evidence type="ECO:0000313" key="2">
    <source>
        <dbReference type="EMBL" id="KAK2155996.1"/>
    </source>
</evidence>
<feature type="compositionally biased region" description="Polar residues" evidence="1">
    <location>
        <begin position="152"/>
        <end position="178"/>
    </location>
</feature>
<organism evidence="2 3">
    <name type="scientific">Paralvinella palmiformis</name>
    <dbReference type="NCBI Taxonomy" id="53620"/>
    <lineage>
        <taxon>Eukaryota</taxon>
        <taxon>Metazoa</taxon>
        <taxon>Spiralia</taxon>
        <taxon>Lophotrochozoa</taxon>
        <taxon>Annelida</taxon>
        <taxon>Polychaeta</taxon>
        <taxon>Sedentaria</taxon>
        <taxon>Canalipalpata</taxon>
        <taxon>Terebellida</taxon>
        <taxon>Terebelliformia</taxon>
        <taxon>Alvinellidae</taxon>
        <taxon>Paralvinella</taxon>
    </lineage>
</organism>
<proteinExistence type="predicted"/>
<keyword evidence="3" id="KW-1185">Reference proteome</keyword>
<accession>A0AAD9N5Q7</accession>
<dbReference type="Proteomes" id="UP001208570">
    <property type="component" value="Unassembled WGS sequence"/>
</dbReference>
<comment type="caution">
    <text evidence="2">The sequence shown here is derived from an EMBL/GenBank/DDBJ whole genome shotgun (WGS) entry which is preliminary data.</text>
</comment>
<gene>
    <name evidence="2" type="ORF">LSH36_224g03035</name>
</gene>
<feature type="compositionally biased region" description="Polar residues" evidence="1">
    <location>
        <begin position="187"/>
        <end position="204"/>
    </location>
</feature>
<protein>
    <recommendedName>
        <fullName evidence="4">TPX2 central domain-containing protein</fullName>
    </recommendedName>
</protein>